<keyword evidence="3" id="KW-0012">Acyltransferase</keyword>
<evidence type="ECO:0000313" key="6">
    <source>
        <dbReference type="Proteomes" id="UP000260983"/>
    </source>
</evidence>
<evidence type="ECO:0000256" key="1">
    <source>
        <dbReference type="ARBA" id="ARBA00008694"/>
    </source>
</evidence>
<dbReference type="AlphaFoldDB" id="A0A3E5B9S9"/>
<dbReference type="EMBL" id="QSUL01000009">
    <property type="protein sequence ID" value="RGN34239.1"/>
    <property type="molecule type" value="Genomic_DNA"/>
</dbReference>
<name>A0A3E5B9S9_9BACE</name>
<keyword evidence="2 5" id="KW-0808">Transferase</keyword>
<dbReference type="GO" id="GO:0008080">
    <property type="term" value="F:N-acetyltransferase activity"/>
    <property type="evidence" value="ECO:0007669"/>
    <property type="project" value="UniProtKB-ARBA"/>
</dbReference>
<feature type="domain" description="N-acetyltransferase" evidence="4">
    <location>
        <begin position="3"/>
        <end position="146"/>
    </location>
</feature>
<dbReference type="PIRSF" id="PIRSF037663">
    <property type="entry name" value="Acetyltransf_GNAT_prd"/>
    <property type="match status" value="1"/>
</dbReference>
<dbReference type="Gene3D" id="3.40.630.30">
    <property type="match status" value="1"/>
</dbReference>
<comment type="caution">
    <text evidence="5">The sequence shown here is derived from an EMBL/GenBank/DDBJ whole genome shotgun (WGS) entry which is preliminary data.</text>
</comment>
<dbReference type="FunFam" id="3.40.630.30:FF:000064">
    <property type="entry name" value="GNAT family acetyltransferase"/>
    <property type="match status" value="1"/>
</dbReference>
<organism evidence="5 6">
    <name type="scientific">Bacteroides oleiciplenus</name>
    <dbReference type="NCBI Taxonomy" id="626931"/>
    <lineage>
        <taxon>Bacteria</taxon>
        <taxon>Pseudomonadati</taxon>
        <taxon>Bacteroidota</taxon>
        <taxon>Bacteroidia</taxon>
        <taxon>Bacteroidales</taxon>
        <taxon>Bacteroidaceae</taxon>
        <taxon>Bacteroides</taxon>
    </lineage>
</organism>
<accession>A0A3E5B9S9</accession>
<dbReference type="InterPro" id="IPR017255">
    <property type="entry name" value="AcTrfase_GNAT_prd"/>
</dbReference>
<dbReference type="Pfam" id="PF00583">
    <property type="entry name" value="Acetyltransf_1"/>
    <property type="match status" value="1"/>
</dbReference>
<reference evidence="5 6" key="1">
    <citation type="submission" date="2018-08" db="EMBL/GenBank/DDBJ databases">
        <title>A genome reference for cultivated species of the human gut microbiota.</title>
        <authorList>
            <person name="Zou Y."/>
            <person name="Xue W."/>
            <person name="Luo G."/>
        </authorList>
    </citation>
    <scope>NUCLEOTIDE SEQUENCE [LARGE SCALE GENOMIC DNA]</scope>
    <source>
        <strain evidence="5 6">OM05-15BH</strain>
    </source>
</reference>
<dbReference type="CDD" id="cd04301">
    <property type="entry name" value="NAT_SF"/>
    <property type="match status" value="1"/>
</dbReference>
<proteinExistence type="inferred from homology"/>
<dbReference type="InterPro" id="IPR016181">
    <property type="entry name" value="Acyl_CoA_acyltransferase"/>
</dbReference>
<gene>
    <name evidence="5" type="ORF">DXB65_14185</name>
</gene>
<dbReference type="SUPFAM" id="SSF55729">
    <property type="entry name" value="Acyl-CoA N-acyltransferases (Nat)"/>
    <property type="match status" value="1"/>
</dbReference>
<evidence type="ECO:0000256" key="2">
    <source>
        <dbReference type="ARBA" id="ARBA00022679"/>
    </source>
</evidence>
<dbReference type="Proteomes" id="UP000260983">
    <property type="component" value="Unassembled WGS sequence"/>
</dbReference>
<dbReference type="RefSeq" id="WP_009132558.1">
    <property type="nucleotide sequence ID" value="NZ_CABKRN010000007.1"/>
</dbReference>
<comment type="similarity">
    <text evidence="1">Belongs to the acetyltransferase family.</text>
</comment>
<dbReference type="PROSITE" id="PS51186">
    <property type="entry name" value="GNAT"/>
    <property type="match status" value="1"/>
</dbReference>
<evidence type="ECO:0000259" key="4">
    <source>
        <dbReference type="PROSITE" id="PS51186"/>
    </source>
</evidence>
<dbReference type="PANTHER" id="PTHR10545">
    <property type="entry name" value="DIAMINE N-ACETYLTRANSFERASE"/>
    <property type="match status" value="1"/>
</dbReference>
<dbReference type="InterPro" id="IPR051016">
    <property type="entry name" value="Diverse_Substrate_AcTransf"/>
</dbReference>
<sequence>MEIKIREAEVSDFNRINALFKEFAAFENLPERMTNTVEQMLEEKEYFNCFVAETAEGEIAGYVTYFFCYYTWVGKSLYMDDLYVRPEFRGKSIGSQLIKKIIGYAKDSGCRRLRWQVSEWNQPAIDFYKKLGAGVSGVEQNCDLML</sequence>
<dbReference type="PANTHER" id="PTHR10545:SF29">
    <property type="entry name" value="GH14572P-RELATED"/>
    <property type="match status" value="1"/>
</dbReference>
<dbReference type="InterPro" id="IPR000182">
    <property type="entry name" value="GNAT_dom"/>
</dbReference>
<evidence type="ECO:0000313" key="5">
    <source>
        <dbReference type="EMBL" id="RGN34239.1"/>
    </source>
</evidence>
<evidence type="ECO:0000256" key="3">
    <source>
        <dbReference type="ARBA" id="ARBA00023315"/>
    </source>
</evidence>
<protein>
    <submittedName>
        <fullName evidence="5">GNAT family N-acetyltransferase</fullName>
    </submittedName>
</protein>